<dbReference type="EMBL" id="CP136865">
    <property type="protein sequence ID" value="WOJ95844.1"/>
    <property type="molecule type" value="Genomic_DNA"/>
</dbReference>
<sequence>MPELPPLVLPPGQSRCLPWHTASWESFATLFEKQRLPHAMLLEGQPGTGRNRLGLALARFLLCSERSAEGNCGQCKTCTLSASGAHPDFLSVVPAEEGKAIGINAIREVIRFATATPTLGQYKLIVISPAESLTTAAFNAFLKCLEEPSSETFIIMVSARGYPLPATIRSRCQRWQLPSPTISTASEWLADSSPQSDLGTDGVTAMLELCGGRPLDALDKLEGEERDALLGLQHAAQEMIQRRAKSLRLEQAIAAVEPADALDVLESVLQRWLRELPTEELRTGHALRGFAALDNIGRLRAAKRSGTNPNVDLLRFSATSTLNGLWEH</sequence>
<keyword evidence="2" id="KW-0548">Nucleotidyltransferase</keyword>
<name>A0ABZ0I8J6_9GAMM</name>
<evidence type="ECO:0000256" key="1">
    <source>
        <dbReference type="ARBA" id="ARBA00012417"/>
    </source>
</evidence>
<dbReference type="PANTHER" id="PTHR11669:SF8">
    <property type="entry name" value="DNA POLYMERASE III SUBUNIT DELTA"/>
    <property type="match status" value="1"/>
</dbReference>
<dbReference type="InterPro" id="IPR027417">
    <property type="entry name" value="P-loop_NTPase"/>
</dbReference>
<keyword evidence="5" id="KW-1185">Reference proteome</keyword>
<dbReference type="Proteomes" id="UP001626549">
    <property type="component" value="Chromosome"/>
</dbReference>
<keyword evidence="2" id="KW-0808">Transferase</keyword>
<evidence type="ECO:0000313" key="4">
    <source>
        <dbReference type="EMBL" id="WOJ95844.1"/>
    </source>
</evidence>
<evidence type="ECO:0000313" key="5">
    <source>
        <dbReference type="Proteomes" id="UP001626549"/>
    </source>
</evidence>
<dbReference type="Pfam" id="PF13177">
    <property type="entry name" value="DNA_pol3_delta2"/>
    <property type="match status" value="1"/>
</dbReference>
<reference evidence="4 5" key="1">
    <citation type="submission" date="2023-10" db="EMBL/GenBank/DDBJ databases">
        <title>Two novel species belonging to the OM43/NOR5 clade.</title>
        <authorList>
            <person name="Park M."/>
        </authorList>
    </citation>
    <scope>NUCLEOTIDE SEQUENCE [LARGE SCALE GENOMIC DNA]</scope>
    <source>
        <strain evidence="4 5">IMCC45268</strain>
    </source>
</reference>
<protein>
    <recommendedName>
        <fullName evidence="1">DNA-directed DNA polymerase</fullName>
        <ecNumber evidence="1">2.7.7.7</ecNumber>
    </recommendedName>
</protein>
<dbReference type="InterPro" id="IPR050238">
    <property type="entry name" value="DNA_Rep/Repair_Clamp_Loader"/>
</dbReference>
<evidence type="ECO:0000256" key="3">
    <source>
        <dbReference type="ARBA" id="ARBA00049244"/>
    </source>
</evidence>
<gene>
    <name evidence="4" type="ORF">R0137_11380</name>
</gene>
<dbReference type="PANTHER" id="PTHR11669">
    <property type="entry name" value="REPLICATION FACTOR C / DNA POLYMERASE III GAMMA-TAU SUBUNIT"/>
    <property type="match status" value="1"/>
</dbReference>
<keyword evidence="2" id="KW-0239">DNA-directed DNA polymerase</keyword>
<evidence type="ECO:0000256" key="2">
    <source>
        <dbReference type="ARBA" id="ARBA00022932"/>
    </source>
</evidence>
<dbReference type="RefSeq" id="WP_407326539.1">
    <property type="nucleotide sequence ID" value="NZ_CP136865.1"/>
</dbReference>
<comment type="catalytic activity">
    <reaction evidence="3">
        <text>DNA(n) + a 2'-deoxyribonucleoside 5'-triphosphate = DNA(n+1) + diphosphate</text>
        <dbReference type="Rhea" id="RHEA:22508"/>
        <dbReference type="Rhea" id="RHEA-COMP:17339"/>
        <dbReference type="Rhea" id="RHEA-COMP:17340"/>
        <dbReference type="ChEBI" id="CHEBI:33019"/>
        <dbReference type="ChEBI" id="CHEBI:61560"/>
        <dbReference type="ChEBI" id="CHEBI:173112"/>
        <dbReference type="EC" id="2.7.7.7"/>
    </reaction>
</comment>
<dbReference type="Gene3D" id="3.40.50.300">
    <property type="entry name" value="P-loop containing nucleotide triphosphate hydrolases"/>
    <property type="match status" value="1"/>
</dbReference>
<dbReference type="SUPFAM" id="SSF52540">
    <property type="entry name" value="P-loop containing nucleoside triphosphate hydrolases"/>
    <property type="match status" value="1"/>
</dbReference>
<organism evidence="4 5">
    <name type="scientific">Congregibacter brevis</name>
    <dbReference type="NCBI Taxonomy" id="3081201"/>
    <lineage>
        <taxon>Bacteria</taxon>
        <taxon>Pseudomonadati</taxon>
        <taxon>Pseudomonadota</taxon>
        <taxon>Gammaproteobacteria</taxon>
        <taxon>Cellvibrionales</taxon>
        <taxon>Halieaceae</taxon>
        <taxon>Congregibacter</taxon>
    </lineage>
</organism>
<accession>A0ABZ0I8J6</accession>
<dbReference type="EC" id="2.7.7.7" evidence="1"/>
<proteinExistence type="predicted"/>